<dbReference type="Proteomes" id="UP000694853">
    <property type="component" value="Unplaced"/>
</dbReference>
<dbReference type="Gene3D" id="1.20.1280.50">
    <property type="match status" value="1"/>
</dbReference>
<protein>
    <submittedName>
        <fullName evidence="3">F-box protein At5g39450-like</fullName>
    </submittedName>
</protein>
<evidence type="ECO:0000313" key="3">
    <source>
        <dbReference type="RefSeq" id="XP_027343674.1"/>
    </source>
</evidence>
<reference evidence="2" key="1">
    <citation type="journal article" date="2019" name="Toxins">
        <title>Detection of Abrin-Like and Prepropulchellin-Like Toxin Genes and Transcripts Using Whole Genome Sequencing and Full-Length Transcript Sequencing of Abrus precatorius.</title>
        <authorList>
            <person name="Hovde B.T."/>
            <person name="Daligault H.E."/>
            <person name="Hanschen E.R."/>
            <person name="Kunde Y.A."/>
            <person name="Johnson M.B."/>
            <person name="Starkenburg S.R."/>
            <person name="Johnson S.L."/>
        </authorList>
    </citation>
    <scope>NUCLEOTIDE SEQUENCE [LARGE SCALE GENOMIC DNA]</scope>
</reference>
<sequence length="615" mass="69201">MLVPDSFDPSLFLCLPDDVFAMVSRFLLPRDVCNLSLCCRSLYALASSEKVWLTQCDMVGMVPHKDLVEWREGVASYKALCRFLLSVKPLLGIWVHQNPELGNLVYVMPGFVSVVGCRIIPQELGPLGIRDGPIMWSSVFEVIGDFDGSATFFLHGREDGIDHVCHGSVKYIDKSCNVLLLEVEPKEQDYGSTLLQSRSLHDSDGKLLEEVCRSNSELSRLQRVCGNNEPKVPFSKLTFSDRRKLLEVTSSQFKQEVPDIAAGPLFPRLRDDYDNFQNDLMLLRERRAILCQMYDLGCNQIDNKENSVQLELDNIRKSSNCLRDFSNFLYKEDDHTQCTKKRGVGGYLWGSFKQILGRSSSINGGHAIFNKLTSSHETKYARLEDFLRSSNAIRLTLKASTVKLSSYRAWPNMPESWFALYKMPLQVPTADQVYAGLWGGTFGWPPGKPSEDKPGKALFFLLVSYEESQGQQLLIATKILEGTHYVLHPNGSAMFVVNINEPSSEPFPWDTDTDSFSANIKHAFTGEGISNGYGFRYPGAKCGSLFVFQNDILAFIWKDSRVVLTLQRVCLQELLKKGKRVPSLPPINNFSYLTKSYSNVFTSFPGSSTCSTSPR</sequence>
<organism evidence="2 3">
    <name type="scientific">Abrus precatorius</name>
    <name type="common">Indian licorice</name>
    <name type="synonym">Glycine abrus</name>
    <dbReference type="NCBI Taxonomy" id="3816"/>
    <lineage>
        <taxon>Eukaryota</taxon>
        <taxon>Viridiplantae</taxon>
        <taxon>Streptophyta</taxon>
        <taxon>Embryophyta</taxon>
        <taxon>Tracheophyta</taxon>
        <taxon>Spermatophyta</taxon>
        <taxon>Magnoliopsida</taxon>
        <taxon>eudicotyledons</taxon>
        <taxon>Gunneridae</taxon>
        <taxon>Pentapetalae</taxon>
        <taxon>rosids</taxon>
        <taxon>fabids</taxon>
        <taxon>Fabales</taxon>
        <taxon>Fabaceae</taxon>
        <taxon>Papilionoideae</taxon>
        <taxon>50 kb inversion clade</taxon>
        <taxon>NPAAA clade</taxon>
        <taxon>indigoferoid/millettioid clade</taxon>
        <taxon>Abreae</taxon>
        <taxon>Abrus</taxon>
    </lineage>
</organism>
<dbReference type="InterPro" id="IPR040275">
    <property type="entry name" value="At5g39450-like"/>
</dbReference>
<dbReference type="AlphaFoldDB" id="A0A8B8KLI5"/>
<dbReference type="SUPFAM" id="SSF81383">
    <property type="entry name" value="F-box domain"/>
    <property type="match status" value="1"/>
</dbReference>
<dbReference type="OrthoDB" id="441172at2759"/>
<dbReference type="SMART" id="SM00256">
    <property type="entry name" value="FBOX"/>
    <property type="match status" value="1"/>
</dbReference>
<dbReference type="InterPro" id="IPR001810">
    <property type="entry name" value="F-box_dom"/>
</dbReference>
<proteinExistence type="predicted"/>
<dbReference type="Pfam" id="PF00646">
    <property type="entry name" value="F-box"/>
    <property type="match status" value="1"/>
</dbReference>
<dbReference type="KEGG" id="aprc:113856163"/>
<gene>
    <name evidence="3" type="primary">LOC113856163</name>
</gene>
<evidence type="ECO:0000313" key="2">
    <source>
        <dbReference type="Proteomes" id="UP000694853"/>
    </source>
</evidence>
<dbReference type="InterPro" id="IPR036047">
    <property type="entry name" value="F-box-like_dom_sf"/>
</dbReference>
<reference evidence="3" key="2">
    <citation type="submission" date="2025-08" db="UniProtKB">
        <authorList>
            <consortium name="RefSeq"/>
        </authorList>
    </citation>
    <scope>IDENTIFICATION</scope>
    <source>
        <tissue evidence="3">Young leaves</tissue>
    </source>
</reference>
<dbReference type="PANTHER" id="PTHR31370:SF2">
    <property type="entry name" value="OS08G0105100 PROTEIN"/>
    <property type="match status" value="1"/>
</dbReference>
<feature type="domain" description="F-box" evidence="1">
    <location>
        <begin position="9"/>
        <end position="55"/>
    </location>
</feature>
<dbReference type="GeneID" id="113856163"/>
<dbReference type="PANTHER" id="PTHR31370">
    <property type="entry name" value="F-BOX PROTEIN FAMILY-LIKE"/>
    <property type="match status" value="1"/>
</dbReference>
<accession>A0A8B8KLI5</accession>
<evidence type="ECO:0000259" key="1">
    <source>
        <dbReference type="PROSITE" id="PS50181"/>
    </source>
</evidence>
<dbReference type="RefSeq" id="XP_027343674.1">
    <property type="nucleotide sequence ID" value="XM_027487873.1"/>
</dbReference>
<dbReference type="PROSITE" id="PS50181">
    <property type="entry name" value="FBOX"/>
    <property type="match status" value="1"/>
</dbReference>
<name>A0A8B8KLI5_ABRPR</name>
<keyword evidence="2" id="KW-1185">Reference proteome</keyword>